<dbReference type="AlphaFoldDB" id="A0AAD9JB81"/>
<proteinExistence type="predicted"/>
<evidence type="ECO:0000313" key="2">
    <source>
        <dbReference type="EMBL" id="KAK2149997.1"/>
    </source>
</evidence>
<comment type="caution">
    <text evidence="2">The sequence shown here is derived from an EMBL/GenBank/DDBJ whole genome shotgun (WGS) entry which is preliminary data.</text>
</comment>
<feature type="non-terminal residue" evidence="2">
    <location>
        <position position="1"/>
    </location>
</feature>
<protein>
    <recommendedName>
        <fullName evidence="1">FERM domain-containing protein</fullName>
    </recommendedName>
</protein>
<dbReference type="EMBL" id="JAODUP010000427">
    <property type="protein sequence ID" value="KAK2149997.1"/>
    <property type="molecule type" value="Genomic_DNA"/>
</dbReference>
<dbReference type="Proteomes" id="UP001208570">
    <property type="component" value="Unassembled WGS sequence"/>
</dbReference>
<organism evidence="2 3">
    <name type="scientific">Paralvinella palmiformis</name>
    <dbReference type="NCBI Taxonomy" id="53620"/>
    <lineage>
        <taxon>Eukaryota</taxon>
        <taxon>Metazoa</taxon>
        <taxon>Spiralia</taxon>
        <taxon>Lophotrochozoa</taxon>
        <taxon>Annelida</taxon>
        <taxon>Polychaeta</taxon>
        <taxon>Sedentaria</taxon>
        <taxon>Canalipalpata</taxon>
        <taxon>Terebellida</taxon>
        <taxon>Terebelliformia</taxon>
        <taxon>Alvinellidae</taxon>
        <taxon>Paralvinella</taxon>
    </lineage>
</organism>
<evidence type="ECO:0000259" key="1">
    <source>
        <dbReference type="PROSITE" id="PS50057"/>
    </source>
</evidence>
<evidence type="ECO:0000313" key="3">
    <source>
        <dbReference type="Proteomes" id="UP001208570"/>
    </source>
</evidence>
<sequence length="183" mass="21460">AQYKYLVIVSQFQLYGCTKIFAHYSGVWSYGTETILAIGYEGIQCISLQKKMLLFDYRYDDIEQIMLDELYDASYIILVMSDSVSQSQQKCFIFECLNLEDFVSLIEFYSPEHATWTQSSEHWRKAKFQVHHDWLKVYEDTLNCRRALMERDITKKSTSNTVGLLKTALHRYTYSLMKGISGT</sequence>
<dbReference type="PROSITE" id="PS50057">
    <property type="entry name" value="FERM_3"/>
    <property type="match status" value="1"/>
</dbReference>
<keyword evidence="3" id="KW-1185">Reference proteome</keyword>
<reference evidence="2" key="1">
    <citation type="journal article" date="2023" name="Mol. Biol. Evol.">
        <title>Third-Generation Sequencing Reveals the Adaptive Role of the Epigenome in Three Deep-Sea Polychaetes.</title>
        <authorList>
            <person name="Perez M."/>
            <person name="Aroh O."/>
            <person name="Sun Y."/>
            <person name="Lan Y."/>
            <person name="Juniper S.K."/>
            <person name="Young C.R."/>
            <person name="Angers B."/>
            <person name="Qian P.Y."/>
        </authorList>
    </citation>
    <scope>NUCLEOTIDE SEQUENCE</scope>
    <source>
        <strain evidence="2">P08H-3</strain>
    </source>
</reference>
<name>A0AAD9JB81_9ANNE</name>
<dbReference type="InterPro" id="IPR000299">
    <property type="entry name" value="FERM_domain"/>
</dbReference>
<dbReference type="Gene3D" id="2.30.29.30">
    <property type="entry name" value="Pleckstrin-homology domain (PH domain)/Phosphotyrosine-binding domain (PTB)"/>
    <property type="match status" value="1"/>
</dbReference>
<dbReference type="SUPFAM" id="SSF50729">
    <property type="entry name" value="PH domain-like"/>
    <property type="match status" value="1"/>
</dbReference>
<dbReference type="InterPro" id="IPR011993">
    <property type="entry name" value="PH-like_dom_sf"/>
</dbReference>
<accession>A0AAD9JB81</accession>
<feature type="domain" description="FERM" evidence="1">
    <location>
        <begin position="1"/>
        <end position="120"/>
    </location>
</feature>
<gene>
    <name evidence="2" type="ORF">LSH36_427g01001</name>
</gene>